<feature type="region of interest" description="Disordered" evidence="1">
    <location>
        <begin position="436"/>
        <end position="468"/>
    </location>
</feature>
<protein>
    <submittedName>
        <fullName evidence="3">BapA prefix-like domain-containing protein</fullName>
    </submittedName>
</protein>
<feature type="compositionally biased region" description="Low complexity" evidence="1">
    <location>
        <begin position="322"/>
        <end position="334"/>
    </location>
</feature>
<dbReference type="InterPro" id="IPR013783">
    <property type="entry name" value="Ig-like_fold"/>
</dbReference>
<dbReference type="NCBIfam" id="TIGR01965">
    <property type="entry name" value="VCBS_repeat"/>
    <property type="match status" value="1"/>
</dbReference>
<dbReference type="InterPro" id="IPR010221">
    <property type="entry name" value="VCBS_dom"/>
</dbReference>
<reference evidence="3" key="2">
    <citation type="submission" date="2020-10" db="EMBL/GenBank/DDBJ databases">
        <title>Enrichment of novel Verrucomicrobia, Bacteroidetes and Krumholzibacteria in an oxygen-limited, methane- and iron-fed bioreactor inoculated with Bothnian Sea sediments.</title>
        <authorList>
            <person name="Martins P.D."/>
            <person name="de Jong A."/>
            <person name="Lenstra W.K."/>
            <person name="van Helmond N.A.G.M."/>
            <person name="Slomp C.P."/>
            <person name="Jetten M.S.M."/>
            <person name="Welte C.U."/>
            <person name="Rasigraf O."/>
        </authorList>
    </citation>
    <scope>NUCLEOTIDE SEQUENCE</scope>
    <source>
        <strain evidence="3">MAG47</strain>
    </source>
</reference>
<dbReference type="Gene3D" id="2.60.40.10">
    <property type="entry name" value="Immunoglobulins"/>
    <property type="match status" value="4"/>
</dbReference>
<dbReference type="NCBIfam" id="NF045619">
    <property type="entry name" value="adhes_GNV_Cterm"/>
    <property type="match status" value="1"/>
</dbReference>
<feature type="compositionally biased region" description="Polar residues" evidence="1">
    <location>
        <begin position="260"/>
        <end position="293"/>
    </location>
</feature>
<feature type="compositionally biased region" description="Polar residues" evidence="1">
    <location>
        <begin position="458"/>
        <end position="468"/>
    </location>
</feature>
<gene>
    <name evidence="3" type="ORF">IH622_03885</name>
</gene>
<evidence type="ECO:0000259" key="2">
    <source>
        <dbReference type="Pfam" id="PF22783"/>
    </source>
</evidence>
<comment type="caution">
    <text evidence="3">The sequence shown here is derived from an EMBL/GenBank/DDBJ whole genome shotgun (WGS) entry which is preliminary data.</text>
</comment>
<reference evidence="3" key="1">
    <citation type="submission" date="2020-09" db="EMBL/GenBank/DDBJ databases">
        <authorList>
            <person name="Dalcin Martins P."/>
        </authorList>
    </citation>
    <scope>NUCLEOTIDE SEQUENCE</scope>
    <source>
        <strain evidence="3">MAG47</strain>
    </source>
</reference>
<dbReference type="NCBIfam" id="NF033677">
    <property type="entry name" value="biofilm_BapA_N"/>
    <property type="match status" value="1"/>
</dbReference>
<dbReference type="Proteomes" id="UP000642265">
    <property type="component" value="Unassembled WGS sequence"/>
</dbReference>
<feature type="region of interest" description="Disordered" evidence="1">
    <location>
        <begin position="315"/>
        <end position="334"/>
    </location>
</feature>
<name>A0A8I0N311_BRUAN</name>
<feature type="region of interest" description="Disordered" evidence="1">
    <location>
        <begin position="1108"/>
        <end position="1144"/>
    </location>
</feature>
<evidence type="ECO:0000313" key="3">
    <source>
        <dbReference type="EMBL" id="MBE0559959.1"/>
    </source>
</evidence>
<accession>A0A8I0N311</accession>
<feature type="compositionally biased region" description="Polar residues" evidence="1">
    <location>
        <begin position="1125"/>
        <end position="1144"/>
    </location>
</feature>
<dbReference type="NCBIfam" id="NF033510">
    <property type="entry name" value="Ca_tandemer"/>
    <property type="match status" value="3"/>
</dbReference>
<dbReference type="InterPro" id="IPR048051">
    <property type="entry name" value="BapA-like_prefix-like"/>
</dbReference>
<feature type="region of interest" description="Disordered" evidence="1">
    <location>
        <begin position="249"/>
        <end position="304"/>
    </location>
</feature>
<proteinExistence type="predicted"/>
<feature type="compositionally biased region" description="Low complexity" evidence="1">
    <location>
        <begin position="436"/>
        <end position="445"/>
    </location>
</feature>
<dbReference type="EMBL" id="JACZKO010000014">
    <property type="protein sequence ID" value="MBE0559959.1"/>
    <property type="molecule type" value="Genomic_DNA"/>
</dbReference>
<dbReference type="Pfam" id="PF22783">
    <property type="entry name" value="BapA_N"/>
    <property type="match status" value="1"/>
</dbReference>
<evidence type="ECO:0000256" key="1">
    <source>
        <dbReference type="SAM" id="MobiDB-lite"/>
    </source>
</evidence>
<dbReference type="InterPro" id="IPR055014">
    <property type="entry name" value="BapA_Bap-like_C"/>
</dbReference>
<sequence>MFVVTDKVTGSSSTVAGNNIVLSAPSVVKLSLNPRSIADYRKVGEDLVIHLHNGETIRIVHFYAHYPNGDDNDLVLEDDDGKLWVGNHSEGLADFNFAEIQSVDQLVGGTSGGVSPILLGLLGLGAGAGIIAAASGSGDDDDDDGPGVDRDPPAALFAALENDTGVADDGITGDGTVVVDGLEAGASWEYSTDGGITWHKGSGSSFELEQGIYADGDILVRQIDASGNIGPVTSVGPVTVDVTPPTTNVAITDPEGDNIPTASGTTEPGSTVTVTWPDGTTSEVTADGTTGEWTATAPGEQPDGDVTAAVTDPAGNTGSGTGTWTSTDTTPPDTSATTVTVGPIAGDGVVNATEAAGNVPVTVTIANPPADAATTTVNILVDGVPYAAVSNGDGTWTASVPGSALAGATTPTVTAEAVFTDAAGNGAAPVTDTQTYTVDVTPPTTNVAITDPEGDNIPTASGTTEPGSTVTVTWPDGTTSEVTADGTTGEWTATPVLAQPSGDVTAVVTDPAGNTGSGTGAWTPNTTTPVASDDLVNASVDIVPTETAVDNGSTTYLLGIGIGLGLIDLQATVLGVPSVDFTIADGHTQDLTFAFGGLADVGVLGDYQVVVQKWNALTGQWTSVDGSSAGGSILNIGLLDGGANGVVIPDMDAGQYRAFMVYNGVGLSVLTTMTVSGLDHDYINTSIVTGEASGNVLDNDGGAAAAGHIVTSVNFNGTDFPVAAGPVGTTIIGQYGQLVIHQDGSYTYTPNADGTAIGKVDQFTYTLHDSVANTDTQATLYVRIDSEGQGLVWSETDPAADATYSVAATNDAADIDITWINPTDAAYFDQSQSLTGVLFGSTANSNPFTIDANMAVSGNVTVSATLALVSNGTLAIQELVGGVWQDVPNSEVAFSILAGVLGPVATIDLASLGLDAGTYRVQTTLGGAASIVSITTDVNVTHLDQHVITGDPSIDGSLVANDGIVPEGSRVVVSDGGTFVDATAAGTVIHGLHGDLTVYSNGTYKYEPLDTLAYADREATDSFTYKIVLPSGYETTAELVVQLHDGSAVAFANVAGDPVSAESFSMDPSGDVVALNSLAESDASDSSSHPAQHNLSEALLLDDGSGEIILPSSNSETGPAGSADVTANSTNADPITVDDSSTVNDPLGYLTPDPLTQEDQLHTAHMV</sequence>
<feature type="domain" description="Biofilm-associated protein BapA-like prefix-like" evidence="2">
    <location>
        <begin position="3"/>
        <end position="116"/>
    </location>
</feature>
<dbReference type="AlphaFoldDB" id="A0A8I0N311"/>
<organism evidence="3 4">
    <name type="scientific">Brucella anthropi</name>
    <name type="common">Ochrobactrum anthropi</name>
    <dbReference type="NCBI Taxonomy" id="529"/>
    <lineage>
        <taxon>Bacteria</taxon>
        <taxon>Pseudomonadati</taxon>
        <taxon>Pseudomonadota</taxon>
        <taxon>Alphaproteobacteria</taxon>
        <taxon>Hyphomicrobiales</taxon>
        <taxon>Brucellaceae</taxon>
        <taxon>Brucella/Ochrobactrum group</taxon>
        <taxon>Brucella</taxon>
    </lineage>
</organism>
<evidence type="ECO:0000313" key="4">
    <source>
        <dbReference type="Proteomes" id="UP000642265"/>
    </source>
</evidence>